<sequence length="51" mass="5821">MLILISAQLTQLYMSILTLAHLRLPNIIIGYDVIISRPTLSIIYPYHVGMH</sequence>
<dbReference type="EMBL" id="MNCJ02000332">
    <property type="protein sequence ID" value="KAF5757466.1"/>
    <property type="molecule type" value="Genomic_DNA"/>
</dbReference>
<dbReference type="Gramene" id="mRNA:HanXRQr2_Chr17g0827031">
    <property type="protein sequence ID" value="CDS:HanXRQr2_Chr17g0827031.1"/>
    <property type="gene ID" value="HanXRQr2_Chr17g0827031"/>
</dbReference>
<reference evidence="1" key="2">
    <citation type="submission" date="2020-06" db="EMBL/GenBank/DDBJ databases">
        <title>Helianthus annuus Genome sequencing and assembly Release 2.</title>
        <authorList>
            <person name="Gouzy J."/>
            <person name="Langlade N."/>
            <person name="Munos S."/>
        </authorList>
    </citation>
    <scope>NUCLEOTIDE SEQUENCE</scope>
    <source>
        <tissue evidence="1">Leaves</tissue>
    </source>
</reference>
<reference evidence="1" key="1">
    <citation type="journal article" date="2017" name="Nature">
        <title>The sunflower genome provides insights into oil metabolism, flowering and Asterid evolution.</title>
        <authorList>
            <person name="Badouin H."/>
            <person name="Gouzy J."/>
            <person name="Grassa C.J."/>
            <person name="Murat F."/>
            <person name="Staton S.E."/>
            <person name="Cottret L."/>
            <person name="Lelandais-Briere C."/>
            <person name="Owens G.L."/>
            <person name="Carrere S."/>
            <person name="Mayjonade B."/>
            <person name="Legrand L."/>
            <person name="Gill N."/>
            <person name="Kane N.C."/>
            <person name="Bowers J.E."/>
            <person name="Hubner S."/>
            <person name="Bellec A."/>
            <person name="Berard A."/>
            <person name="Berges H."/>
            <person name="Blanchet N."/>
            <person name="Boniface M.C."/>
            <person name="Brunel D."/>
            <person name="Catrice O."/>
            <person name="Chaidir N."/>
            <person name="Claudel C."/>
            <person name="Donnadieu C."/>
            <person name="Faraut T."/>
            <person name="Fievet G."/>
            <person name="Helmstetter N."/>
            <person name="King M."/>
            <person name="Knapp S.J."/>
            <person name="Lai Z."/>
            <person name="Le Paslier M.C."/>
            <person name="Lippi Y."/>
            <person name="Lorenzon L."/>
            <person name="Mandel J.R."/>
            <person name="Marage G."/>
            <person name="Marchand G."/>
            <person name="Marquand E."/>
            <person name="Bret-Mestries E."/>
            <person name="Morien E."/>
            <person name="Nambeesan S."/>
            <person name="Nguyen T."/>
            <person name="Pegot-Espagnet P."/>
            <person name="Pouilly N."/>
            <person name="Raftis F."/>
            <person name="Sallet E."/>
            <person name="Schiex T."/>
            <person name="Thomas J."/>
            <person name="Vandecasteele C."/>
            <person name="Vares D."/>
            <person name="Vear F."/>
            <person name="Vautrin S."/>
            <person name="Crespi M."/>
            <person name="Mangin B."/>
            <person name="Burke J.M."/>
            <person name="Salse J."/>
            <person name="Munos S."/>
            <person name="Vincourt P."/>
            <person name="Rieseberg L.H."/>
            <person name="Langlade N.B."/>
        </authorList>
    </citation>
    <scope>NUCLEOTIDE SEQUENCE</scope>
    <source>
        <tissue evidence="1">Leaves</tissue>
    </source>
</reference>
<accession>A0A9K3GWG5</accession>
<evidence type="ECO:0000313" key="2">
    <source>
        <dbReference type="Proteomes" id="UP000215914"/>
    </source>
</evidence>
<dbReference type="AlphaFoldDB" id="A0A9K3GWG5"/>
<name>A0A9K3GWG5_HELAN</name>
<protein>
    <submittedName>
        <fullName evidence="1">Uncharacterized protein</fullName>
    </submittedName>
</protein>
<dbReference type="Proteomes" id="UP000215914">
    <property type="component" value="Unassembled WGS sequence"/>
</dbReference>
<organism evidence="1 2">
    <name type="scientific">Helianthus annuus</name>
    <name type="common">Common sunflower</name>
    <dbReference type="NCBI Taxonomy" id="4232"/>
    <lineage>
        <taxon>Eukaryota</taxon>
        <taxon>Viridiplantae</taxon>
        <taxon>Streptophyta</taxon>
        <taxon>Embryophyta</taxon>
        <taxon>Tracheophyta</taxon>
        <taxon>Spermatophyta</taxon>
        <taxon>Magnoliopsida</taxon>
        <taxon>eudicotyledons</taxon>
        <taxon>Gunneridae</taxon>
        <taxon>Pentapetalae</taxon>
        <taxon>asterids</taxon>
        <taxon>campanulids</taxon>
        <taxon>Asterales</taxon>
        <taxon>Asteraceae</taxon>
        <taxon>Asteroideae</taxon>
        <taxon>Heliantheae alliance</taxon>
        <taxon>Heliantheae</taxon>
        <taxon>Helianthus</taxon>
    </lineage>
</organism>
<keyword evidence="2" id="KW-1185">Reference proteome</keyword>
<comment type="caution">
    <text evidence="1">The sequence shown here is derived from an EMBL/GenBank/DDBJ whole genome shotgun (WGS) entry which is preliminary data.</text>
</comment>
<evidence type="ECO:0000313" key="1">
    <source>
        <dbReference type="EMBL" id="KAF5757466.1"/>
    </source>
</evidence>
<gene>
    <name evidence="1" type="ORF">HanXRQr2_Chr17g0827031</name>
</gene>
<proteinExistence type="predicted"/>